<dbReference type="PANTHER" id="PTHR13847:SF289">
    <property type="entry name" value="GLYCINE OXIDASE"/>
    <property type="match status" value="1"/>
</dbReference>
<dbReference type="EMBL" id="CAJPVI010000011">
    <property type="protein sequence ID" value="CAG2142254.1"/>
    <property type="molecule type" value="Genomic_DNA"/>
</dbReference>
<dbReference type="PANTHER" id="PTHR13847">
    <property type="entry name" value="SARCOSINE DEHYDROGENASE-RELATED"/>
    <property type="match status" value="1"/>
</dbReference>
<dbReference type="Gene3D" id="3.50.50.60">
    <property type="entry name" value="FAD/NAD(P)-binding domain"/>
    <property type="match status" value="2"/>
</dbReference>
<name>A0ABM8TFG8_9BURK</name>
<protein>
    <submittedName>
        <fullName evidence="3">D-amino acid dehydrogenase 1</fullName>
        <ecNumber evidence="3">1.4.99.-</ecNumber>
    </submittedName>
</protein>
<sequence length="414" mass="45215">MTKDIVVLGAGMVGVCTALALRQRGHSVVLVDRQAPGKETSYGNAGIIQREAVQPYAFPREWQAILRVALRQGNDVHYHPGALAHLSPTLVRYWRESAPGRYASIVTAYSALIRHCLSEHERLITLAGAQDLVRKSGWLQGYRTAQAFDRAASEATAIARGHELDCQVLDQAGVAATEPAISGKLAGAVHWRDPWTIADPGELVTRYAALFEREGGEFRRGDATTLSQTGAGWTVTTEDGPLSAANVVIALGPWASNLIQTLGYRFPLFVKRGYHRHYAAEPMPRLPLLDVERGVMLAPMQRGLRLTTGAEFALRDAPPTPVQLGRAEGYARELVNLGAPVEAQPWLGARPCVADMKPIVGRAPRHQGLWFHFGHGHQGFTLGPVTARLLAELINGEQPYVDPRPYDPIRFAAM</sequence>
<dbReference type="Pfam" id="PF01266">
    <property type="entry name" value="DAO"/>
    <property type="match status" value="1"/>
</dbReference>
<evidence type="ECO:0000256" key="1">
    <source>
        <dbReference type="ARBA" id="ARBA00023002"/>
    </source>
</evidence>
<evidence type="ECO:0000259" key="2">
    <source>
        <dbReference type="Pfam" id="PF01266"/>
    </source>
</evidence>
<dbReference type="InterPro" id="IPR036188">
    <property type="entry name" value="FAD/NAD-bd_sf"/>
</dbReference>
<dbReference type="RefSeq" id="WP_211953277.1">
    <property type="nucleotide sequence ID" value="NZ_CAJPVI010000011.1"/>
</dbReference>
<feature type="domain" description="FAD dependent oxidoreductase" evidence="2">
    <location>
        <begin position="4"/>
        <end position="393"/>
    </location>
</feature>
<dbReference type="InterPro" id="IPR006076">
    <property type="entry name" value="FAD-dep_OxRdtase"/>
</dbReference>
<proteinExistence type="predicted"/>
<organism evidence="3 4">
    <name type="scientific">Cupriavidus numazuensis</name>
    <dbReference type="NCBI Taxonomy" id="221992"/>
    <lineage>
        <taxon>Bacteria</taxon>
        <taxon>Pseudomonadati</taxon>
        <taxon>Pseudomonadota</taxon>
        <taxon>Betaproteobacteria</taxon>
        <taxon>Burkholderiales</taxon>
        <taxon>Burkholderiaceae</taxon>
        <taxon>Cupriavidus</taxon>
    </lineage>
</organism>
<dbReference type="GO" id="GO:0016491">
    <property type="term" value="F:oxidoreductase activity"/>
    <property type="evidence" value="ECO:0007669"/>
    <property type="project" value="UniProtKB-KW"/>
</dbReference>
<evidence type="ECO:0000313" key="4">
    <source>
        <dbReference type="Proteomes" id="UP000672657"/>
    </source>
</evidence>
<evidence type="ECO:0000313" key="3">
    <source>
        <dbReference type="EMBL" id="CAG2142254.1"/>
    </source>
</evidence>
<comment type="caution">
    <text evidence="3">The sequence shown here is derived from an EMBL/GenBank/DDBJ whole genome shotgun (WGS) entry which is preliminary data.</text>
</comment>
<reference evidence="3 4" key="1">
    <citation type="submission" date="2021-03" db="EMBL/GenBank/DDBJ databases">
        <authorList>
            <person name="Peeters C."/>
        </authorList>
    </citation>
    <scope>NUCLEOTIDE SEQUENCE [LARGE SCALE GENOMIC DNA]</scope>
    <source>
        <strain evidence="3 4">LMG 26411</strain>
    </source>
</reference>
<dbReference type="Gene3D" id="3.30.9.10">
    <property type="entry name" value="D-Amino Acid Oxidase, subunit A, domain 2"/>
    <property type="match status" value="1"/>
</dbReference>
<keyword evidence="1 3" id="KW-0560">Oxidoreductase</keyword>
<gene>
    <name evidence="3" type="primary">dadA1_1</name>
    <name evidence="3" type="ORF">LMG26411_02177</name>
</gene>
<dbReference type="Proteomes" id="UP000672657">
    <property type="component" value="Unassembled WGS sequence"/>
</dbReference>
<accession>A0ABM8TFG8</accession>
<dbReference type="SUPFAM" id="SSF51905">
    <property type="entry name" value="FAD/NAD(P)-binding domain"/>
    <property type="match status" value="1"/>
</dbReference>
<dbReference type="EC" id="1.4.99.-" evidence="3"/>
<keyword evidence="4" id="KW-1185">Reference proteome</keyword>